<dbReference type="PROSITE" id="PS50043">
    <property type="entry name" value="HTH_LUXR_2"/>
    <property type="match status" value="1"/>
</dbReference>
<dbReference type="Pfam" id="PF00072">
    <property type="entry name" value="Response_reg"/>
    <property type="match status" value="1"/>
</dbReference>
<dbReference type="CDD" id="cd17535">
    <property type="entry name" value="REC_NarL-like"/>
    <property type="match status" value="1"/>
</dbReference>
<evidence type="ECO:0000313" key="9">
    <source>
        <dbReference type="Proteomes" id="UP001501444"/>
    </source>
</evidence>
<dbReference type="SMART" id="SM00448">
    <property type="entry name" value="REC"/>
    <property type="match status" value="1"/>
</dbReference>
<reference evidence="9" key="1">
    <citation type="journal article" date="2019" name="Int. J. Syst. Evol. Microbiol.">
        <title>The Global Catalogue of Microorganisms (GCM) 10K type strain sequencing project: providing services to taxonomists for standard genome sequencing and annotation.</title>
        <authorList>
            <consortium name="The Broad Institute Genomics Platform"/>
            <consortium name="The Broad Institute Genome Sequencing Center for Infectious Disease"/>
            <person name="Wu L."/>
            <person name="Ma J."/>
        </authorList>
    </citation>
    <scope>NUCLEOTIDE SEQUENCE [LARGE SCALE GENOMIC DNA]</scope>
    <source>
        <strain evidence="9">JCM 3272</strain>
    </source>
</reference>
<dbReference type="CDD" id="cd06170">
    <property type="entry name" value="LuxR_C_like"/>
    <property type="match status" value="1"/>
</dbReference>
<protein>
    <submittedName>
        <fullName evidence="8">Response regulator transcription factor</fullName>
    </submittedName>
</protein>
<dbReference type="PANTHER" id="PTHR43214">
    <property type="entry name" value="TWO-COMPONENT RESPONSE REGULATOR"/>
    <property type="match status" value="1"/>
</dbReference>
<evidence type="ECO:0000256" key="5">
    <source>
        <dbReference type="PROSITE-ProRule" id="PRU00169"/>
    </source>
</evidence>
<dbReference type="InterPro" id="IPR058245">
    <property type="entry name" value="NreC/VraR/RcsB-like_REC"/>
</dbReference>
<feature type="modified residue" description="4-aspartylphosphate" evidence="5">
    <location>
        <position position="54"/>
    </location>
</feature>
<dbReference type="SUPFAM" id="SSF46894">
    <property type="entry name" value="C-terminal effector domain of the bipartite response regulators"/>
    <property type="match status" value="1"/>
</dbReference>
<dbReference type="SUPFAM" id="SSF52172">
    <property type="entry name" value="CheY-like"/>
    <property type="match status" value="1"/>
</dbReference>
<dbReference type="PROSITE" id="PS00622">
    <property type="entry name" value="HTH_LUXR_1"/>
    <property type="match status" value="1"/>
</dbReference>
<evidence type="ECO:0000256" key="4">
    <source>
        <dbReference type="ARBA" id="ARBA00023163"/>
    </source>
</evidence>
<keyword evidence="2" id="KW-0805">Transcription regulation</keyword>
<keyword evidence="9" id="KW-1185">Reference proteome</keyword>
<sequence length="213" mass="22684">MISVVIADDQPLVRGGLRMILEGEADISVVAEAADGDEAVALVLAHRPDVLLLDVQMPGVDGIAAMRQIATHDVPTRVLMLTTFDLDEYVYHAMRAGASGFLLKDMPGEDIVSAVRQAARGADSLLAPSVTRRLVERFAAAPPKPSAAGLGRLTARELDVLRLVGRGMSNAEIARELFIGETTVKTHVARVLMKLGLRDRVHAAIAAHQAGLT</sequence>
<dbReference type="InterPro" id="IPR000792">
    <property type="entry name" value="Tscrpt_reg_LuxR_C"/>
</dbReference>
<dbReference type="Gene3D" id="3.40.50.2300">
    <property type="match status" value="1"/>
</dbReference>
<feature type="domain" description="Response regulatory" evidence="7">
    <location>
        <begin position="3"/>
        <end position="119"/>
    </location>
</feature>
<dbReference type="PROSITE" id="PS50110">
    <property type="entry name" value="RESPONSE_REGULATORY"/>
    <property type="match status" value="1"/>
</dbReference>
<dbReference type="PRINTS" id="PR00038">
    <property type="entry name" value="HTHLUXR"/>
</dbReference>
<feature type="domain" description="HTH luxR-type" evidence="6">
    <location>
        <begin position="146"/>
        <end position="211"/>
    </location>
</feature>
<accession>A0ABP5SX83</accession>
<dbReference type="Pfam" id="PF00196">
    <property type="entry name" value="GerE"/>
    <property type="match status" value="1"/>
</dbReference>
<dbReference type="InterPro" id="IPR016032">
    <property type="entry name" value="Sig_transdc_resp-reg_C-effctor"/>
</dbReference>
<dbReference type="Proteomes" id="UP001501444">
    <property type="component" value="Unassembled WGS sequence"/>
</dbReference>
<keyword evidence="4" id="KW-0804">Transcription</keyword>
<gene>
    <name evidence="8" type="ORF">GCM10010170_023890</name>
</gene>
<dbReference type="InterPro" id="IPR001789">
    <property type="entry name" value="Sig_transdc_resp-reg_receiver"/>
</dbReference>
<evidence type="ECO:0000256" key="1">
    <source>
        <dbReference type="ARBA" id="ARBA00022553"/>
    </source>
</evidence>
<dbReference type="InterPro" id="IPR039420">
    <property type="entry name" value="WalR-like"/>
</dbReference>
<evidence type="ECO:0000256" key="3">
    <source>
        <dbReference type="ARBA" id="ARBA00023125"/>
    </source>
</evidence>
<dbReference type="RefSeq" id="WP_344612382.1">
    <property type="nucleotide sequence ID" value="NZ_BAAARV010000019.1"/>
</dbReference>
<evidence type="ECO:0000313" key="8">
    <source>
        <dbReference type="EMBL" id="GAA2340750.1"/>
    </source>
</evidence>
<dbReference type="PANTHER" id="PTHR43214:SF24">
    <property type="entry name" value="TRANSCRIPTIONAL REGULATORY PROTEIN NARL-RELATED"/>
    <property type="match status" value="1"/>
</dbReference>
<comment type="caution">
    <text evidence="8">The sequence shown here is derived from an EMBL/GenBank/DDBJ whole genome shotgun (WGS) entry which is preliminary data.</text>
</comment>
<dbReference type="SMART" id="SM00421">
    <property type="entry name" value="HTH_LUXR"/>
    <property type="match status" value="1"/>
</dbReference>
<keyword evidence="3" id="KW-0238">DNA-binding</keyword>
<evidence type="ECO:0000259" key="6">
    <source>
        <dbReference type="PROSITE" id="PS50043"/>
    </source>
</evidence>
<organism evidence="8 9">
    <name type="scientific">Dactylosporangium salmoneum</name>
    <dbReference type="NCBI Taxonomy" id="53361"/>
    <lineage>
        <taxon>Bacteria</taxon>
        <taxon>Bacillati</taxon>
        <taxon>Actinomycetota</taxon>
        <taxon>Actinomycetes</taxon>
        <taxon>Micromonosporales</taxon>
        <taxon>Micromonosporaceae</taxon>
        <taxon>Dactylosporangium</taxon>
    </lineage>
</organism>
<keyword evidence="1 5" id="KW-0597">Phosphoprotein</keyword>
<dbReference type="EMBL" id="BAAARV010000019">
    <property type="protein sequence ID" value="GAA2340750.1"/>
    <property type="molecule type" value="Genomic_DNA"/>
</dbReference>
<dbReference type="InterPro" id="IPR011006">
    <property type="entry name" value="CheY-like_superfamily"/>
</dbReference>
<evidence type="ECO:0000256" key="2">
    <source>
        <dbReference type="ARBA" id="ARBA00023015"/>
    </source>
</evidence>
<name>A0ABP5SX83_9ACTN</name>
<evidence type="ECO:0000259" key="7">
    <source>
        <dbReference type="PROSITE" id="PS50110"/>
    </source>
</evidence>
<proteinExistence type="predicted"/>